<dbReference type="GO" id="GO:0051539">
    <property type="term" value="F:4 iron, 4 sulfur cluster binding"/>
    <property type="evidence" value="ECO:0007669"/>
    <property type="project" value="UniProtKB-UniRule"/>
</dbReference>
<dbReference type="GO" id="GO:0046872">
    <property type="term" value="F:metal ion binding"/>
    <property type="evidence" value="ECO:0007669"/>
    <property type="project" value="UniProtKB-UniRule"/>
</dbReference>
<keyword evidence="13" id="KW-1185">Reference proteome</keyword>
<dbReference type="SFLD" id="SFLDG01065">
    <property type="entry name" value="anaerobic_coproporphyrinogen-I"/>
    <property type="match status" value="1"/>
</dbReference>
<comment type="function">
    <text evidence="10">Probably acts as a heme chaperone, transferring heme to an unknown acceptor. Binds one molecule of heme per monomer, possibly covalently. Binds 1 [4Fe-4S] cluster. The cluster is coordinated with 3 cysteines and an exchangeable S-adenosyl-L-methionine.</text>
</comment>
<keyword evidence="10" id="KW-0963">Cytoplasm</keyword>
<comment type="subcellular location">
    <subcellularLocation>
        <location evidence="10">Cytoplasm</location>
    </subcellularLocation>
</comment>
<evidence type="ECO:0000256" key="6">
    <source>
        <dbReference type="ARBA" id="ARBA00022723"/>
    </source>
</evidence>
<dbReference type="InterPro" id="IPR007197">
    <property type="entry name" value="rSAM"/>
</dbReference>
<keyword evidence="4 10" id="KW-0349">Heme</keyword>
<evidence type="ECO:0000313" key="13">
    <source>
        <dbReference type="Proteomes" id="UP000320623"/>
    </source>
</evidence>
<dbReference type="SFLD" id="SFLDF00562">
    <property type="entry name" value="HemN-like__clustered_with_heat"/>
    <property type="match status" value="1"/>
</dbReference>
<evidence type="ECO:0000256" key="7">
    <source>
        <dbReference type="ARBA" id="ARBA00023004"/>
    </source>
</evidence>
<dbReference type="InterPro" id="IPR013785">
    <property type="entry name" value="Aldolase_TIM"/>
</dbReference>
<dbReference type="Pfam" id="PF06969">
    <property type="entry name" value="HemN_C"/>
    <property type="match status" value="1"/>
</dbReference>
<comment type="similarity">
    <text evidence="2">Belongs to the anaerobic coproporphyrinogen-III oxidase family. HemW subfamily.</text>
</comment>
<keyword evidence="6 10" id="KW-0479">Metal-binding</keyword>
<keyword evidence="8 10" id="KW-0411">Iron-sulfur</keyword>
<dbReference type="PANTHER" id="PTHR13932">
    <property type="entry name" value="COPROPORPHYRINIGEN III OXIDASE"/>
    <property type="match status" value="1"/>
</dbReference>
<comment type="cofactor">
    <cofactor evidence="1">
        <name>[4Fe-4S] cluster</name>
        <dbReference type="ChEBI" id="CHEBI:49883"/>
    </cofactor>
</comment>
<gene>
    <name evidence="12" type="ORF">JGI1_01821</name>
</gene>
<dbReference type="SUPFAM" id="SSF102114">
    <property type="entry name" value="Radical SAM enzymes"/>
    <property type="match status" value="1"/>
</dbReference>
<dbReference type="RefSeq" id="WP_140945547.1">
    <property type="nucleotide sequence ID" value="NZ_FAOO01000014.1"/>
</dbReference>
<evidence type="ECO:0000259" key="11">
    <source>
        <dbReference type="PROSITE" id="PS51918"/>
    </source>
</evidence>
<dbReference type="STRING" id="1643428.GCA_001442855_01784"/>
<reference evidence="13" key="1">
    <citation type="submission" date="2015-11" db="EMBL/GenBank/DDBJ databases">
        <authorList>
            <person name="Varghese N."/>
        </authorList>
    </citation>
    <scope>NUCLEOTIDE SEQUENCE [LARGE SCALE GENOMIC DNA]</scope>
</reference>
<dbReference type="Pfam" id="PF04055">
    <property type="entry name" value="Radical_SAM"/>
    <property type="match status" value="1"/>
</dbReference>
<evidence type="ECO:0000256" key="2">
    <source>
        <dbReference type="ARBA" id="ARBA00006100"/>
    </source>
</evidence>
<evidence type="ECO:0000256" key="9">
    <source>
        <dbReference type="ARBA" id="ARBA00023186"/>
    </source>
</evidence>
<evidence type="ECO:0000313" key="12">
    <source>
        <dbReference type="EMBL" id="CUU07506.1"/>
    </source>
</evidence>
<dbReference type="NCBIfam" id="TIGR00539">
    <property type="entry name" value="hemN_rel"/>
    <property type="match status" value="1"/>
</dbReference>
<dbReference type="AlphaFoldDB" id="A0A0S4N8A0"/>
<name>A0A0S4N8A0_9BACT</name>
<dbReference type="GO" id="GO:0006779">
    <property type="term" value="P:porphyrin-containing compound biosynthetic process"/>
    <property type="evidence" value="ECO:0007669"/>
    <property type="project" value="InterPro"/>
</dbReference>
<dbReference type="PROSITE" id="PS51918">
    <property type="entry name" value="RADICAL_SAM"/>
    <property type="match status" value="1"/>
</dbReference>
<dbReference type="GO" id="GO:0004109">
    <property type="term" value="F:coproporphyrinogen oxidase activity"/>
    <property type="evidence" value="ECO:0007669"/>
    <property type="project" value="InterPro"/>
</dbReference>
<dbReference type="SFLD" id="SFLDG01082">
    <property type="entry name" value="B12-binding_domain_containing"/>
    <property type="match status" value="1"/>
</dbReference>
<dbReference type="PANTHER" id="PTHR13932:SF5">
    <property type="entry name" value="RADICAL S-ADENOSYL METHIONINE DOMAIN-CONTAINING PROTEIN 1, MITOCHONDRIAL"/>
    <property type="match status" value="1"/>
</dbReference>
<keyword evidence="10" id="KW-0004">4Fe-4S</keyword>
<evidence type="ECO:0000256" key="3">
    <source>
        <dbReference type="ARBA" id="ARBA00017228"/>
    </source>
</evidence>
<keyword evidence="9 10" id="KW-0143">Chaperone</keyword>
<evidence type="ECO:0000256" key="1">
    <source>
        <dbReference type="ARBA" id="ARBA00001966"/>
    </source>
</evidence>
<protein>
    <recommendedName>
        <fullName evidence="3 10">Heme chaperone HemW</fullName>
    </recommendedName>
</protein>
<feature type="domain" description="Radical SAM core" evidence="11">
    <location>
        <begin position="1"/>
        <end position="226"/>
    </location>
</feature>
<organism evidence="12 13">
    <name type="scientific">Candidatus Thermokryptus mobilis</name>
    <dbReference type="NCBI Taxonomy" id="1643428"/>
    <lineage>
        <taxon>Bacteria</taxon>
        <taxon>Pseudomonadati</taxon>
        <taxon>Candidatus Kryptoniota</taxon>
        <taxon>Candidatus Thermokryptus</taxon>
    </lineage>
</organism>
<dbReference type="Gene3D" id="3.20.20.70">
    <property type="entry name" value="Aldolase class I"/>
    <property type="match status" value="1"/>
</dbReference>
<dbReference type="InterPro" id="IPR006638">
    <property type="entry name" value="Elp3/MiaA/NifB-like_rSAM"/>
</dbReference>
<evidence type="ECO:0000256" key="10">
    <source>
        <dbReference type="RuleBase" id="RU364116"/>
    </source>
</evidence>
<evidence type="ECO:0000256" key="5">
    <source>
        <dbReference type="ARBA" id="ARBA00022691"/>
    </source>
</evidence>
<dbReference type="InterPro" id="IPR004559">
    <property type="entry name" value="HemW-like"/>
</dbReference>
<dbReference type="InterPro" id="IPR058240">
    <property type="entry name" value="rSAM_sf"/>
</dbReference>
<proteinExistence type="inferred from homology"/>
<evidence type="ECO:0000256" key="8">
    <source>
        <dbReference type="ARBA" id="ARBA00023014"/>
    </source>
</evidence>
<accession>A0A0S4N8A0</accession>
<dbReference type="Proteomes" id="UP000320623">
    <property type="component" value="Unassembled WGS sequence"/>
</dbReference>
<keyword evidence="5 10" id="KW-0949">S-adenosyl-L-methionine</keyword>
<dbReference type="EMBL" id="FAOO01000014">
    <property type="protein sequence ID" value="CUU07506.1"/>
    <property type="molecule type" value="Genomic_DNA"/>
</dbReference>
<dbReference type="GO" id="GO:0005737">
    <property type="term" value="C:cytoplasm"/>
    <property type="evidence" value="ECO:0007669"/>
    <property type="project" value="UniProtKB-SubCell"/>
</dbReference>
<dbReference type="SFLD" id="SFLDF00288">
    <property type="entry name" value="HemN-like__clustered_with_nucl"/>
    <property type="match status" value="1"/>
</dbReference>
<dbReference type="InterPro" id="IPR010723">
    <property type="entry name" value="HemN_C"/>
</dbReference>
<dbReference type="CDD" id="cd01335">
    <property type="entry name" value="Radical_SAM"/>
    <property type="match status" value="1"/>
</dbReference>
<keyword evidence="7 10" id="KW-0408">Iron</keyword>
<sequence>MSGIYIHIPFCERKCIYCDFYSVENLNLIDRFTESLLKEIEIFSIETDFFNDSIFDTIYFGGGTPSLLEPAQIAKILNELSQRFKISSNAEITLETNPGTVDKRKLLEFKNLGVNRISFGVQSFFDDDLKFLGRIHTSEDAFKCINDSFDVGFENVSIDLIFGLPGQTVEKWLENLKFAVSLNVSHISAYNLIVERGTPLHELVSLGKVEIPEDEIQAQLYEKTIDFLENAGYVHYEVSNYAFDGFECRHNLKYWQYENYIGFGPSAHSFWINKRWWNYANLNKYINAIDLGKIPVANFEILDEEKMIEEFIYLGLRSKGINVARFKEKFGFEFVDGDIKDEIKEFERAGYISINGDFIKLTPKGFLLCDEIVLRLISKIKFVMKWES</sequence>
<dbReference type="SFLD" id="SFLDS00029">
    <property type="entry name" value="Radical_SAM"/>
    <property type="match status" value="1"/>
</dbReference>
<dbReference type="InterPro" id="IPR034505">
    <property type="entry name" value="Coproporphyrinogen-III_oxidase"/>
</dbReference>
<evidence type="ECO:0000256" key="4">
    <source>
        <dbReference type="ARBA" id="ARBA00022617"/>
    </source>
</evidence>
<dbReference type="SMART" id="SM00729">
    <property type="entry name" value="Elp3"/>
    <property type="match status" value="1"/>
</dbReference>
<dbReference type="OrthoDB" id="9808022at2"/>